<accession>A0A9P1H0G5</accession>
<organism evidence="2 3">
    <name type="scientific">Parascedosporium putredinis</name>
    <dbReference type="NCBI Taxonomy" id="1442378"/>
    <lineage>
        <taxon>Eukaryota</taxon>
        <taxon>Fungi</taxon>
        <taxon>Dikarya</taxon>
        <taxon>Ascomycota</taxon>
        <taxon>Pezizomycotina</taxon>
        <taxon>Sordariomycetes</taxon>
        <taxon>Hypocreomycetidae</taxon>
        <taxon>Microascales</taxon>
        <taxon>Microascaceae</taxon>
        <taxon>Parascedosporium</taxon>
    </lineage>
</organism>
<feature type="region of interest" description="Disordered" evidence="1">
    <location>
        <begin position="21"/>
        <end position="120"/>
    </location>
</feature>
<reference evidence="2" key="1">
    <citation type="submission" date="2022-11" db="EMBL/GenBank/DDBJ databases">
        <authorList>
            <person name="Scott C."/>
            <person name="Bruce N."/>
        </authorList>
    </citation>
    <scope>NUCLEOTIDE SEQUENCE</scope>
</reference>
<feature type="compositionally biased region" description="Acidic residues" evidence="1">
    <location>
        <begin position="21"/>
        <end position="41"/>
    </location>
</feature>
<evidence type="ECO:0000313" key="3">
    <source>
        <dbReference type="Proteomes" id="UP000838763"/>
    </source>
</evidence>
<dbReference type="EMBL" id="CALLCH030000007">
    <property type="protein sequence ID" value="CAI4213158.1"/>
    <property type="molecule type" value="Genomic_DNA"/>
</dbReference>
<keyword evidence="3" id="KW-1185">Reference proteome</keyword>
<evidence type="ECO:0000256" key="1">
    <source>
        <dbReference type="SAM" id="MobiDB-lite"/>
    </source>
</evidence>
<dbReference type="Proteomes" id="UP000838763">
    <property type="component" value="Unassembled WGS sequence"/>
</dbReference>
<feature type="compositionally biased region" description="Low complexity" evidence="1">
    <location>
        <begin position="68"/>
        <end position="90"/>
    </location>
</feature>
<protein>
    <submittedName>
        <fullName evidence="2">Uncharacterized protein</fullName>
    </submittedName>
</protein>
<proteinExistence type="predicted"/>
<name>A0A9P1H0G5_9PEZI</name>
<evidence type="ECO:0000313" key="2">
    <source>
        <dbReference type="EMBL" id="CAI4213158.1"/>
    </source>
</evidence>
<sequence>MTCQTTHPACSLAAGSIFTVEEDADADADADTNDDDDDDASEAASRKPSLSHQSLSRHRPCSCALSDAPSAPSLTTYPSYSSTASSAAASQRARRIMSQPKPEKRGLGRAIADYIKPPRD</sequence>
<comment type="caution">
    <text evidence="2">The sequence shown here is derived from an EMBL/GenBank/DDBJ whole genome shotgun (WGS) entry which is preliminary data.</text>
</comment>
<gene>
    <name evidence="2" type="ORF">PPNO1_LOCUS2909</name>
</gene>
<dbReference type="AlphaFoldDB" id="A0A9P1H0G5"/>